<evidence type="ECO:0000313" key="2">
    <source>
        <dbReference type="EMBL" id="RVW34365.1"/>
    </source>
</evidence>
<accession>A0A438DFU8</accession>
<evidence type="ECO:0000256" key="1">
    <source>
        <dbReference type="SAM" id="MobiDB-lite"/>
    </source>
</evidence>
<name>A0A438DFU8_VITVI</name>
<comment type="caution">
    <text evidence="2">The sequence shown here is derived from an EMBL/GenBank/DDBJ whole genome shotgun (WGS) entry which is preliminary data.</text>
</comment>
<feature type="region of interest" description="Disordered" evidence="1">
    <location>
        <begin position="129"/>
        <end position="166"/>
    </location>
</feature>
<organism evidence="2 3">
    <name type="scientific">Vitis vinifera</name>
    <name type="common">Grape</name>
    <dbReference type="NCBI Taxonomy" id="29760"/>
    <lineage>
        <taxon>Eukaryota</taxon>
        <taxon>Viridiplantae</taxon>
        <taxon>Streptophyta</taxon>
        <taxon>Embryophyta</taxon>
        <taxon>Tracheophyta</taxon>
        <taxon>Spermatophyta</taxon>
        <taxon>Magnoliopsida</taxon>
        <taxon>eudicotyledons</taxon>
        <taxon>Gunneridae</taxon>
        <taxon>Pentapetalae</taxon>
        <taxon>rosids</taxon>
        <taxon>Vitales</taxon>
        <taxon>Vitaceae</taxon>
        <taxon>Viteae</taxon>
        <taxon>Vitis</taxon>
    </lineage>
</organism>
<gene>
    <name evidence="2" type="ORF">CK203_100987</name>
</gene>
<dbReference type="Proteomes" id="UP000288805">
    <property type="component" value="Unassembled WGS sequence"/>
</dbReference>
<feature type="region of interest" description="Disordered" evidence="1">
    <location>
        <begin position="1"/>
        <end position="25"/>
    </location>
</feature>
<reference evidence="2 3" key="1">
    <citation type="journal article" date="2018" name="PLoS Genet.">
        <title>Population sequencing reveals clonal diversity and ancestral inbreeding in the grapevine cultivar Chardonnay.</title>
        <authorList>
            <person name="Roach M.J."/>
            <person name="Johnson D.L."/>
            <person name="Bohlmann J."/>
            <person name="van Vuuren H.J."/>
            <person name="Jones S.J."/>
            <person name="Pretorius I.S."/>
            <person name="Schmidt S.A."/>
            <person name="Borneman A.R."/>
        </authorList>
    </citation>
    <scope>NUCLEOTIDE SEQUENCE [LARGE SCALE GENOMIC DNA]</scope>
    <source>
        <strain evidence="3">cv. Chardonnay</strain>
        <tissue evidence="2">Leaf</tissue>
    </source>
</reference>
<evidence type="ECO:0000313" key="3">
    <source>
        <dbReference type="Proteomes" id="UP000288805"/>
    </source>
</evidence>
<sequence length="166" mass="18716">MSDFEGMERVGPVALIPQAPSKGPQEKVGLLDCFISRSGPSSKEPLVVWESEELRRQQMSACFSVTDWALEEEALRGIKEESWGDKTTWLTVYEGPTENDNGCWELERPIETEIKSRVRRGILARPKTKLRERRKRKNGGKQFGKIQPIFGIFNGGVGKGNPELPD</sequence>
<protein>
    <submittedName>
        <fullName evidence="2">Uncharacterized protein</fullName>
    </submittedName>
</protein>
<proteinExistence type="predicted"/>
<dbReference type="AlphaFoldDB" id="A0A438DFU8"/>
<dbReference type="EMBL" id="QGNW01001643">
    <property type="protein sequence ID" value="RVW34365.1"/>
    <property type="molecule type" value="Genomic_DNA"/>
</dbReference>
<feature type="compositionally biased region" description="Basic residues" evidence="1">
    <location>
        <begin position="129"/>
        <end position="139"/>
    </location>
</feature>